<protein>
    <submittedName>
        <fullName evidence="1 2">Polyprotein</fullName>
    </submittedName>
</protein>
<organism evidence="2 4">
    <name type="scientific">Cucumis melo var. makuwa</name>
    <name type="common">Oriental melon</name>
    <dbReference type="NCBI Taxonomy" id="1194695"/>
    <lineage>
        <taxon>Eukaryota</taxon>
        <taxon>Viridiplantae</taxon>
        <taxon>Streptophyta</taxon>
        <taxon>Embryophyta</taxon>
        <taxon>Tracheophyta</taxon>
        <taxon>Spermatophyta</taxon>
        <taxon>Magnoliopsida</taxon>
        <taxon>eudicotyledons</taxon>
        <taxon>Gunneridae</taxon>
        <taxon>Pentapetalae</taxon>
        <taxon>rosids</taxon>
        <taxon>fabids</taxon>
        <taxon>Cucurbitales</taxon>
        <taxon>Cucurbitaceae</taxon>
        <taxon>Benincaseae</taxon>
        <taxon>Cucumis</taxon>
    </lineage>
</organism>
<proteinExistence type="predicted"/>
<evidence type="ECO:0000313" key="1">
    <source>
        <dbReference type="EMBL" id="KAA0059694.1"/>
    </source>
</evidence>
<evidence type="ECO:0000313" key="2">
    <source>
        <dbReference type="EMBL" id="TYK26131.1"/>
    </source>
</evidence>
<dbReference type="AlphaFoldDB" id="A0A5D3DR85"/>
<sequence length="206" mass="22959">MDSNVQRNSYDYRKPDSIEIVCNYYHEFVKFENYQESLLLSSSSTPIASIVALDGSTSSVLGSGTIHLTPSFSLSSDRVTMKTIGRGYELEGLYLFDHQVPQGMTCPIVPSPFEFHCRLGHPSLFVLKKLYPEFRYLVSPDVAFFEDTPFTLSPSSSCQGDDDNLFIYEVTSPTPSSSTVAFSILLLTTSTTTFRLMSSINASFIM</sequence>
<accession>A0A5D3DR85</accession>
<dbReference type="Proteomes" id="UP000321947">
    <property type="component" value="Unassembled WGS sequence"/>
</dbReference>
<evidence type="ECO:0000313" key="4">
    <source>
        <dbReference type="Proteomes" id="UP000321947"/>
    </source>
</evidence>
<gene>
    <name evidence="2" type="ORF">E5676_scaffold111G00510</name>
    <name evidence="1" type="ORF">E6C27_scaffold54G001510</name>
</gene>
<dbReference type="Proteomes" id="UP000321393">
    <property type="component" value="Unassembled WGS sequence"/>
</dbReference>
<reference evidence="3 4" key="1">
    <citation type="submission" date="2019-08" db="EMBL/GenBank/DDBJ databases">
        <title>Draft genome sequences of two oriental melons (Cucumis melo L. var makuwa).</title>
        <authorList>
            <person name="Kwon S.-Y."/>
        </authorList>
    </citation>
    <scope>NUCLEOTIDE SEQUENCE [LARGE SCALE GENOMIC DNA]</scope>
    <source>
        <strain evidence="4">cv. Chang Bougi</strain>
        <strain evidence="3">cv. SW 3</strain>
        <tissue evidence="2">Leaf</tissue>
    </source>
</reference>
<evidence type="ECO:0000313" key="3">
    <source>
        <dbReference type="Proteomes" id="UP000321393"/>
    </source>
</evidence>
<dbReference type="OrthoDB" id="1938972at2759"/>
<comment type="caution">
    <text evidence="2">The sequence shown here is derived from an EMBL/GenBank/DDBJ whole genome shotgun (WGS) entry which is preliminary data.</text>
</comment>
<name>A0A5D3DR85_CUCMM</name>
<dbReference type="EMBL" id="SSTD01003515">
    <property type="protein sequence ID" value="TYK26131.1"/>
    <property type="molecule type" value="Genomic_DNA"/>
</dbReference>
<dbReference type="EMBL" id="SSTE01006004">
    <property type="protein sequence ID" value="KAA0059694.1"/>
    <property type="molecule type" value="Genomic_DNA"/>
</dbReference>